<accession>W8X8T8</accession>
<proteinExistence type="predicted"/>
<keyword evidence="2" id="KW-1185">Reference proteome</keyword>
<dbReference type="Proteomes" id="UP000019805">
    <property type="component" value="Chromosome"/>
</dbReference>
<evidence type="ECO:0000313" key="2">
    <source>
        <dbReference type="Proteomes" id="UP000019805"/>
    </source>
</evidence>
<dbReference type="EMBL" id="HG916765">
    <property type="protein sequence ID" value="CDM23650.1"/>
    <property type="molecule type" value="Genomic_DNA"/>
</dbReference>
<dbReference type="STRING" id="1437824.BN940_05906"/>
<dbReference type="HOGENOM" id="CLU_3306707_0_0_4"/>
<protein>
    <submittedName>
        <fullName evidence="1">Uncharacterized protein</fullName>
    </submittedName>
</protein>
<gene>
    <name evidence="1" type="ORF">BN940_05906</name>
</gene>
<dbReference type="KEGG" id="cdn:BN940_05906"/>
<evidence type="ECO:0000313" key="1">
    <source>
        <dbReference type="EMBL" id="CDM23650.1"/>
    </source>
</evidence>
<organism evidence="1 2">
    <name type="scientific">Castellaniella defragrans (strain DSM 12143 / CCUG 39792 / 65Phen)</name>
    <name type="common">Alcaligenes defragrans</name>
    <dbReference type="NCBI Taxonomy" id="1437824"/>
    <lineage>
        <taxon>Bacteria</taxon>
        <taxon>Pseudomonadati</taxon>
        <taxon>Pseudomonadota</taxon>
        <taxon>Betaproteobacteria</taxon>
        <taxon>Burkholderiales</taxon>
        <taxon>Alcaligenaceae</taxon>
        <taxon>Castellaniella</taxon>
    </lineage>
</organism>
<reference evidence="1 2" key="1">
    <citation type="journal article" date="2014" name="BMC Microbiol.">
        <title>The oxygen-independent metabolism of cyclic monoterpenes in Castellaniella defragrans 65Phen.</title>
        <authorList>
            <person name="Petasch J."/>
            <person name="Disch E.M."/>
            <person name="Markert S."/>
            <person name="Becher D."/>
            <person name="Schweder T."/>
            <person name="Huttel B."/>
            <person name="Reinhardt R."/>
            <person name="Harder J."/>
        </authorList>
    </citation>
    <scope>NUCLEOTIDE SEQUENCE [LARGE SCALE GENOMIC DNA]</scope>
    <source>
        <strain evidence="1">65Phen</strain>
    </source>
</reference>
<name>W8X8T8_CASD6</name>
<sequence length="39" mass="4306">MNHAIFIMIFLHEPDSDPGRRPKANRATIQVCGLDRGAG</sequence>
<dbReference type="AlphaFoldDB" id="W8X8T8"/>